<keyword evidence="1" id="KW-1133">Transmembrane helix</keyword>
<dbReference type="eggNOG" id="COG1480">
    <property type="taxonomic scope" value="Bacteria"/>
</dbReference>
<gene>
    <name evidence="3" type="ordered locus">wcw_1413</name>
</gene>
<reference evidence="3 4" key="1">
    <citation type="journal article" date="2010" name="PLoS ONE">
        <title>The Waddlia genome: a window into chlamydial biology.</title>
        <authorList>
            <person name="Bertelli C."/>
            <person name="Collyn F."/>
            <person name="Croxatto A."/>
            <person name="Ruckert C."/>
            <person name="Polkinghorne A."/>
            <person name="Kebbi-Beghdadi C."/>
            <person name="Goesmann A."/>
            <person name="Vaughan L."/>
            <person name="Greub G."/>
        </authorList>
    </citation>
    <scope>NUCLEOTIDE SEQUENCE [LARGE SCALE GENOMIC DNA]</scope>
    <source>
        <strain evidence="4">ATCC VR-1470 / WSU 86-1044</strain>
    </source>
</reference>
<feature type="transmembrane region" description="Helical" evidence="1">
    <location>
        <begin position="371"/>
        <end position="400"/>
    </location>
</feature>
<keyword evidence="3" id="KW-0378">Hydrolase</keyword>
<dbReference type="KEGG" id="wch:wcw_1413"/>
<dbReference type="STRING" id="716544.wcw_1413"/>
<dbReference type="OrthoDB" id="9806952at2"/>
<dbReference type="InterPro" id="IPR011624">
    <property type="entry name" value="Metal-dep_PHydrolase_7TM_extra"/>
</dbReference>
<name>D6YRR8_WADCW</name>
<sequence length="723" mass="81683">MTSQNENTDASEFKFSNEQGYFDKSLGIKLIIGVIFALSLFSILHFREVRVEVLELGSIAPSYIVAQTDLEFYDEEATIILRQEAVRDIGKIYEISDKQIKLVRGEFENFLIKDESWRLELGDTAFDEMYKGADALDRALVSIRFTDSRTLQKMNELSLPTSSYIIYTPLQTDAPVSLPKSTWHLAAQMAFPPEKFHSDTDDFIIDYFKKRTWELIEDIPQQRAVRTRIQKSVPEKYTKISAGSRIIDQGDRVTSRHVAILQAMKNAMNEQRNLWHPSTLAGSLMLSLLLTAICAAFVHVHYPEIMASNRKLFLIVTVIVLTFIIAKSVEFFFLTNKSNLIEVIRYPLFVPFSAILLCSLLNPAIATFTSAFLTIILMMGLAFERQGFMILNLATALIAILSAKGLRQRREVFVVCGKAWLCSMVVIISMHLYQSTDWNGFWVDIFSAGGFMLLTAVLVVGLLPLLESGFKIMTDVTLMEFMDPNHDLLRRLSIEAPGTYQHSVVVGNLAEAAALAIGANGLFCRVATLYHDIGKMATPQYFSENQHGEGMNIHQLLTPQESAQVIIAHVSEGVAMARKANLPEQFIDVIKEHHGTTLVYFFYRKMLKMNQEGAEVVNLGDFRYSGPEPRSKESAIIMIADSLESASRSLDEFNKETVWELTSRIIKEKSEEGQFDHTCLTLQELATVKETLVKTLVAYGHSRVKYPTREIGEETLKSEVNEF</sequence>
<dbReference type="InterPro" id="IPR011621">
    <property type="entry name" value="Metal-dep_PHydrolase_7TM_intra"/>
</dbReference>
<feature type="domain" description="HD/PDEase" evidence="2">
    <location>
        <begin position="495"/>
        <end position="655"/>
    </location>
</feature>
<evidence type="ECO:0000256" key="1">
    <source>
        <dbReference type="SAM" id="Phobius"/>
    </source>
</evidence>
<keyword evidence="1" id="KW-0812">Transmembrane</keyword>
<dbReference type="Pfam" id="PF07698">
    <property type="entry name" value="7TM-7TMR_HD"/>
    <property type="match status" value="1"/>
</dbReference>
<evidence type="ECO:0000313" key="3">
    <source>
        <dbReference type="EMBL" id="ADI38763.1"/>
    </source>
</evidence>
<feature type="transmembrane region" description="Helical" evidence="1">
    <location>
        <begin position="312"/>
        <end position="334"/>
    </location>
</feature>
<dbReference type="PANTHER" id="PTHR36442">
    <property type="entry name" value="CYCLIC-DI-AMP PHOSPHODIESTERASE PGPH"/>
    <property type="match status" value="1"/>
</dbReference>
<dbReference type="PANTHER" id="PTHR36442:SF1">
    <property type="entry name" value="CYCLIC-DI-AMP PHOSPHODIESTERASE PGPH"/>
    <property type="match status" value="1"/>
</dbReference>
<protein>
    <submittedName>
        <fullName evidence="3">Putative membrane bound phosphohydrolase</fullName>
    </submittedName>
</protein>
<dbReference type="GO" id="GO:0016787">
    <property type="term" value="F:hydrolase activity"/>
    <property type="evidence" value="ECO:0007669"/>
    <property type="project" value="UniProtKB-KW"/>
</dbReference>
<dbReference type="NCBIfam" id="TIGR00277">
    <property type="entry name" value="HDIG"/>
    <property type="match status" value="1"/>
</dbReference>
<dbReference type="InterPro" id="IPR006675">
    <property type="entry name" value="HDIG_dom"/>
</dbReference>
<dbReference type="EMBL" id="CP001928">
    <property type="protein sequence ID" value="ADI38763.1"/>
    <property type="molecule type" value="Genomic_DNA"/>
</dbReference>
<accession>D6YRR8</accession>
<dbReference type="Pfam" id="PF07697">
    <property type="entry name" value="7TMR-HDED"/>
    <property type="match status" value="1"/>
</dbReference>
<keyword evidence="1" id="KW-0472">Membrane</keyword>
<proteinExistence type="predicted"/>
<dbReference type="RefSeq" id="WP_013182474.1">
    <property type="nucleotide sequence ID" value="NC_014225.1"/>
</dbReference>
<dbReference type="InterPro" id="IPR052722">
    <property type="entry name" value="PgpH_phosphodiesterase"/>
</dbReference>
<dbReference type="InterPro" id="IPR006674">
    <property type="entry name" value="HD_domain"/>
</dbReference>
<keyword evidence="4" id="KW-1185">Reference proteome</keyword>
<evidence type="ECO:0000313" key="4">
    <source>
        <dbReference type="Proteomes" id="UP000001505"/>
    </source>
</evidence>
<dbReference type="Gene3D" id="1.10.3210.10">
    <property type="entry name" value="Hypothetical protein af1432"/>
    <property type="match status" value="1"/>
</dbReference>
<feature type="transmembrane region" description="Helical" evidence="1">
    <location>
        <begin position="274"/>
        <end position="300"/>
    </location>
</feature>
<dbReference type="SMART" id="SM00471">
    <property type="entry name" value="HDc"/>
    <property type="match status" value="1"/>
</dbReference>
<evidence type="ECO:0000259" key="2">
    <source>
        <dbReference type="SMART" id="SM00471"/>
    </source>
</evidence>
<feature type="transmembrane region" description="Helical" evidence="1">
    <location>
        <begin position="445"/>
        <end position="466"/>
    </location>
</feature>
<organism evidence="3 4">
    <name type="scientific">Waddlia chondrophila (strain ATCC VR-1470 / WSU 86-1044)</name>
    <dbReference type="NCBI Taxonomy" id="716544"/>
    <lineage>
        <taxon>Bacteria</taxon>
        <taxon>Pseudomonadati</taxon>
        <taxon>Chlamydiota</taxon>
        <taxon>Chlamydiia</taxon>
        <taxon>Parachlamydiales</taxon>
        <taxon>Waddliaceae</taxon>
        <taxon>Waddlia</taxon>
    </lineage>
</organism>
<dbReference type="SUPFAM" id="SSF109604">
    <property type="entry name" value="HD-domain/PDEase-like"/>
    <property type="match status" value="1"/>
</dbReference>
<feature type="transmembrane region" description="Helical" evidence="1">
    <location>
        <begin position="412"/>
        <end position="433"/>
    </location>
</feature>
<dbReference type="Pfam" id="PF01966">
    <property type="entry name" value="HD"/>
    <property type="match status" value="1"/>
</dbReference>
<dbReference type="CDD" id="cd00077">
    <property type="entry name" value="HDc"/>
    <property type="match status" value="1"/>
</dbReference>
<dbReference type="HOGENOM" id="CLU_015767_1_1_0"/>
<dbReference type="AlphaFoldDB" id="D6YRR8"/>
<dbReference type="InterPro" id="IPR003607">
    <property type="entry name" value="HD/PDEase_dom"/>
</dbReference>
<feature type="transmembrane region" description="Helical" evidence="1">
    <location>
        <begin position="26"/>
        <end position="46"/>
    </location>
</feature>
<dbReference type="Proteomes" id="UP000001505">
    <property type="component" value="Chromosome"/>
</dbReference>